<reference evidence="6" key="1">
    <citation type="submission" date="2016-10" db="EMBL/GenBank/DDBJ databases">
        <authorList>
            <person name="de Groot N.N."/>
        </authorList>
    </citation>
    <scope>NUCLEOTIDE SEQUENCE [LARGE SCALE GENOMIC DNA]</scope>
    <source>
        <strain evidence="6">DSM 24204</strain>
    </source>
</reference>
<dbReference type="EMBL" id="JASAVS010000008">
    <property type="protein sequence ID" value="MDP8085213.1"/>
    <property type="molecule type" value="Genomic_DNA"/>
</dbReference>
<dbReference type="InterPro" id="IPR018821">
    <property type="entry name" value="DUF294_put_nucleoTrafse_sb-bd"/>
</dbReference>
<dbReference type="CDD" id="cd05401">
    <property type="entry name" value="NT_GlnE_GlnD_like"/>
    <property type="match status" value="1"/>
</dbReference>
<dbReference type="GO" id="GO:0008773">
    <property type="term" value="F:[protein-PII] uridylyltransferase activity"/>
    <property type="evidence" value="ECO:0007669"/>
    <property type="project" value="InterPro"/>
</dbReference>
<proteinExistence type="predicted"/>
<dbReference type="SUPFAM" id="SSF51206">
    <property type="entry name" value="cAMP-binding domain-like"/>
    <property type="match status" value="1"/>
</dbReference>
<dbReference type="RefSeq" id="WP_090920791.1">
    <property type="nucleotide sequence ID" value="NZ_CP016180.1"/>
</dbReference>
<dbReference type="InterPro" id="IPR018490">
    <property type="entry name" value="cNMP-bd_dom_sf"/>
</dbReference>
<dbReference type="CDD" id="cd04587">
    <property type="entry name" value="CBS_pair_CAP-ED_NT_Pol-beta-like_DUF294_assoc"/>
    <property type="match status" value="1"/>
</dbReference>
<dbReference type="PANTHER" id="PTHR43080:SF2">
    <property type="entry name" value="CBS DOMAIN-CONTAINING PROTEIN"/>
    <property type="match status" value="1"/>
</dbReference>
<dbReference type="InterPro" id="IPR000595">
    <property type="entry name" value="cNMP-bd_dom"/>
</dbReference>
<dbReference type="InterPro" id="IPR051257">
    <property type="entry name" value="Diverse_CBS-Domain"/>
</dbReference>
<dbReference type="Gene3D" id="2.60.120.10">
    <property type="entry name" value="Jelly Rolls"/>
    <property type="match status" value="1"/>
</dbReference>
<dbReference type="Pfam" id="PF03445">
    <property type="entry name" value="DUF294"/>
    <property type="match status" value="1"/>
</dbReference>
<feature type="domain" description="CBS" evidence="4">
    <location>
        <begin position="155"/>
        <end position="222"/>
    </location>
</feature>
<evidence type="ECO:0000259" key="4">
    <source>
        <dbReference type="PROSITE" id="PS51371"/>
    </source>
</evidence>
<dbReference type="InterPro" id="IPR005105">
    <property type="entry name" value="GlnD_Uridyltrans_N"/>
</dbReference>
<dbReference type="PROSITE" id="PS50042">
    <property type="entry name" value="CNMP_BINDING_3"/>
    <property type="match status" value="1"/>
</dbReference>
<accession>A0A1H7VGP3</accession>
<evidence type="ECO:0000259" key="3">
    <source>
        <dbReference type="PROSITE" id="PS50042"/>
    </source>
</evidence>
<reference evidence="5 8" key="3">
    <citation type="journal article" date="2023" name="Front. Microbiol.">
        <title>Phylogeography and host specificity of Pasteurellaceae pathogenic to sea-farmed fish in the north-east Atlantic.</title>
        <authorList>
            <person name="Gulla S."/>
            <person name="Colquhoun D.J."/>
            <person name="Olsen A.B."/>
            <person name="Spilsberg B."/>
            <person name="Lagesen K."/>
            <person name="Aakesson C.P."/>
            <person name="Strom S."/>
            <person name="Manji F."/>
            <person name="Birkbeck T.H."/>
            <person name="Nilsen H.K."/>
        </authorList>
    </citation>
    <scope>NUCLEOTIDE SEQUENCE [LARGE SCALE GENOMIC DNA]</scope>
    <source>
        <strain evidence="5 8">VIO11850</strain>
    </source>
</reference>
<dbReference type="CDD" id="cd00038">
    <property type="entry name" value="CAP_ED"/>
    <property type="match status" value="1"/>
</dbReference>
<feature type="domain" description="CBS" evidence="4">
    <location>
        <begin position="230"/>
        <end position="285"/>
    </location>
</feature>
<reference evidence="7" key="2">
    <citation type="submission" date="2016-10" db="EMBL/GenBank/DDBJ databases">
        <authorList>
            <person name="Varghese N."/>
            <person name="Submissions S."/>
        </authorList>
    </citation>
    <scope>NUCLEOTIDE SEQUENCE [LARGE SCALE GENOMIC DNA]</scope>
    <source>
        <strain evidence="7">DSM 24204</strain>
    </source>
</reference>
<keyword evidence="8" id="KW-1185">Reference proteome</keyword>
<evidence type="ECO:0000313" key="8">
    <source>
        <dbReference type="Proteomes" id="UP001224812"/>
    </source>
</evidence>
<dbReference type="SMART" id="SM00100">
    <property type="entry name" value="cNMP"/>
    <property type="match status" value="1"/>
</dbReference>
<dbReference type="SMART" id="SM00116">
    <property type="entry name" value="CBS"/>
    <property type="match status" value="2"/>
</dbReference>
<gene>
    <name evidence="5" type="ORF">QJT92_04635</name>
    <name evidence="6" type="ORF">SAMN05444853_104120</name>
</gene>
<sequence length="628" mass="71712">MEIELLDVKNFLIQSAPFDELPEEAVDELVHNIEIRYFRANTPILTYGEDINSLYVIRSGVVEIYRRSGQLYNRISEGHIFGQMGLFMSNKVRFPVKAIEDTLTYCIPCEMFYRYCNEFEVFSDFMEVEESQRLRQVVSATRENDLTTSKVKTLITRPAVTVDENTSITETAMRMEEENVSAVLVTQNVLPTEDDDDELDPFVGIITDRDLCTKVLATGIDPATQISEVMSPTLYCLDANAYVYEAMMTMLRYNINHLPIMDQGNAIGIVANSDLLRYESQNSLLIVNSIFQQNSVEELTVIASQVKDCFVRMVQEDANSHMVGSAMAVIGRSFKQRLAELAEEKLGPAPIPYCLLALGSMARDEQLMLTDQDNALILDESYDPELHNDYFAQFATFICDGLDACGYTYCTGDIMATNPQWRLTLSQWKEQFTDWIDNPNPTKLLHSSIFFDLDGVYGRTKWAEHLYSFIVQRARKNTIFLSALAHTAVLRTPPLGFFKNFVMENDGRHNKSINLKRRGTAPLADLIRVHALSIGSLAKNSVERLEHIIDAGILPRNQGQDLRDAFELLSIVRIRHQANDILEEQEPDNNIEPESMSDFERRNLKDAFLILSNAQNFIKFRYVKQRKF</sequence>
<dbReference type="Pfam" id="PF00571">
    <property type="entry name" value="CBS"/>
    <property type="match status" value="2"/>
</dbReference>
<organism evidence="6 7">
    <name type="scientific">Phocoenobacter skyensis</name>
    <dbReference type="NCBI Taxonomy" id="97481"/>
    <lineage>
        <taxon>Bacteria</taxon>
        <taxon>Pseudomonadati</taxon>
        <taxon>Pseudomonadota</taxon>
        <taxon>Gammaproteobacteria</taxon>
        <taxon>Pasteurellales</taxon>
        <taxon>Pasteurellaceae</taxon>
        <taxon>Phocoenobacter</taxon>
    </lineage>
</organism>
<feature type="domain" description="Cyclic nucleotide-binding" evidence="3">
    <location>
        <begin position="17"/>
        <end position="93"/>
    </location>
</feature>
<evidence type="ECO:0000313" key="6">
    <source>
        <dbReference type="EMBL" id="SEM08214.1"/>
    </source>
</evidence>
<dbReference type="GeneID" id="83545428"/>
<dbReference type="Gene3D" id="3.10.580.10">
    <property type="entry name" value="CBS-domain"/>
    <property type="match status" value="1"/>
</dbReference>
<dbReference type="PROSITE" id="PS51371">
    <property type="entry name" value="CBS"/>
    <property type="match status" value="2"/>
</dbReference>
<dbReference type="Proteomes" id="UP001224812">
    <property type="component" value="Unassembled WGS sequence"/>
</dbReference>
<name>A0A1H7VGP3_9PAST</name>
<dbReference type="Proteomes" id="UP000198883">
    <property type="component" value="Unassembled WGS sequence"/>
</dbReference>
<dbReference type="STRING" id="97481.SAMN05444853_104120"/>
<protein>
    <submittedName>
        <fullName evidence="6">CBS domain-containing protein</fullName>
    </submittedName>
    <submittedName>
        <fullName evidence="5">DUF294 nucleotidyltransferase-like domain-containing protein</fullName>
    </submittedName>
</protein>
<dbReference type="SUPFAM" id="SSF54631">
    <property type="entry name" value="CBS-domain pair"/>
    <property type="match status" value="1"/>
</dbReference>
<dbReference type="InterPro" id="IPR014710">
    <property type="entry name" value="RmlC-like_jellyroll"/>
</dbReference>
<evidence type="ECO:0000256" key="2">
    <source>
        <dbReference type="PROSITE-ProRule" id="PRU00703"/>
    </source>
</evidence>
<evidence type="ECO:0000256" key="1">
    <source>
        <dbReference type="ARBA" id="ARBA00023122"/>
    </source>
</evidence>
<dbReference type="OrthoDB" id="9808528at2"/>
<dbReference type="AlphaFoldDB" id="A0A1H7VGP3"/>
<dbReference type="InterPro" id="IPR000644">
    <property type="entry name" value="CBS_dom"/>
</dbReference>
<dbReference type="PANTHER" id="PTHR43080">
    <property type="entry name" value="CBS DOMAIN-CONTAINING PROTEIN CBSX3, MITOCHONDRIAL"/>
    <property type="match status" value="1"/>
</dbReference>
<dbReference type="Pfam" id="PF00027">
    <property type="entry name" value="cNMP_binding"/>
    <property type="match status" value="1"/>
</dbReference>
<dbReference type="InterPro" id="IPR046342">
    <property type="entry name" value="CBS_dom_sf"/>
</dbReference>
<dbReference type="Pfam" id="PF10335">
    <property type="entry name" value="DUF294_C"/>
    <property type="match status" value="1"/>
</dbReference>
<keyword evidence="1 2" id="KW-0129">CBS domain</keyword>
<dbReference type="EMBL" id="FOBN01000004">
    <property type="protein sequence ID" value="SEM08214.1"/>
    <property type="molecule type" value="Genomic_DNA"/>
</dbReference>
<evidence type="ECO:0000313" key="5">
    <source>
        <dbReference type="EMBL" id="MDP8085213.1"/>
    </source>
</evidence>
<evidence type="ECO:0000313" key="7">
    <source>
        <dbReference type="Proteomes" id="UP000198883"/>
    </source>
</evidence>